<accession>A0AC11C5X1</accession>
<gene>
    <name evidence="1" type="primary">EHBP1L1</name>
</gene>
<proteinExistence type="predicted"/>
<dbReference type="Ensembl" id="ENSOART00020030343.2">
    <property type="protein sequence ID" value="ENSOARP00020025075.2"/>
    <property type="gene ID" value="ENSOARG00020019180.2"/>
</dbReference>
<name>A0AC11C5X1_SHEEP</name>
<protein>
    <submittedName>
        <fullName evidence="1">EH domain binding protein 1 like 1</fullName>
    </submittedName>
</protein>
<reference evidence="1" key="2">
    <citation type="submission" date="2025-08" db="UniProtKB">
        <authorList>
            <consortium name="Ensembl"/>
        </authorList>
    </citation>
    <scope>IDENTIFICATION</scope>
</reference>
<sequence length="768" mass="84358">MTSVWKRLQRVGKRAAKFQFVACYHELVVECTKKWQPDKLVVVWTRRNRRICSKAHSWQPGIQNPYRGTVVWMVPENVDISVTLYRDPHVDQYEAKEWTFIIENESKGQRKVLATAEVDLARHAGPVPTQVPLRLRLKPKSVKVVQAELSLTLSGVLLREGRATDDDMQSLASLMSMKPSDVGNLDDFAESDEEEANGPGALEARARVPQPETPRELKTLCEEEEEGRLRPWQAAASPSNAEDTSPAPVSAPAPPARASRGQGSEPATVAGGQAPPAQVSFSQSLLEWCQEVTAGYRGVRITNFTTSWRNGLAFCAILHRFYPDKIDFASLDPLNIKQNNKQAFDGFAALGVSRLLEPADMVLLSVPDKLIVMTYLCQIRAFCTGQELQLVQLEGGGGAGTYRVASAQPSPPDDLDTGGLEQRLREHRAEAPQQPQEAATRVDAAAPEAASKDRGAVAAQEERSAGAPADGPGARASVPPAEGLVNGVGAPGAAGGVRLRRPSVNAEAGPVPPPRAHGSFSHVRDADLLKKRRSRLRNSSSFSGDEPDSGAAGAAAEGTSPDPSPAPGLPAASAPQQPAGGTPPAEEPPPSPGEDAGLQRFQDTSQYVCAELQALEQEQRQIDGRAAEVEKQLRSLMESGTDRLQEEVLIQEWFTLVNKKNALIRRQDQLQLLIEEQDLERRFELLSRELRAMLAIEDWLKTAAQQHREQLLLEELVSLVNQRDELVRNLDQKERTALEEDERLERGLEQRRRKLSRQLSRRERCVLS</sequence>
<evidence type="ECO:0000313" key="1">
    <source>
        <dbReference type="Ensembl" id="ENSOARP00020025075.2"/>
    </source>
</evidence>
<reference evidence="1" key="3">
    <citation type="submission" date="2025-09" db="UniProtKB">
        <authorList>
            <consortium name="Ensembl"/>
        </authorList>
    </citation>
    <scope>IDENTIFICATION</scope>
</reference>
<reference evidence="1" key="1">
    <citation type="submission" date="2020-11" db="EMBL/GenBank/DDBJ databases">
        <authorList>
            <person name="Davenport K.M."/>
            <person name="Bickhart D.M."/>
            <person name="Smith T.P.L."/>
            <person name="Murdoch B.M."/>
            <person name="Rosen B.D."/>
        </authorList>
    </citation>
    <scope>NUCLEOTIDE SEQUENCE [LARGE SCALE GENOMIC DNA]</scope>
    <source>
        <strain evidence="1">OAR_USU_Benz2616</strain>
    </source>
</reference>
<organism evidence="1">
    <name type="scientific">Ovis aries</name>
    <name type="common">Sheep</name>
    <dbReference type="NCBI Taxonomy" id="9940"/>
    <lineage>
        <taxon>Eukaryota</taxon>
        <taxon>Metazoa</taxon>
        <taxon>Chordata</taxon>
        <taxon>Craniata</taxon>
        <taxon>Vertebrata</taxon>
        <taxon>Euteleostomi</taxon>
        <taxon>Mammalia</taxon>
        <taxon>Eutheria</taxon>
        <taxon>Laurasiatheria</taxon>
        <taxon>Artiodactyla</taxon>
        <taxon>Ruminantia</taxon>
        <taxon>Pecora</taxon>
        <taxon>Bovidae</taxon>
        <taxon>Caprinae</taxon>
        <taxon>Ovis</taxon>
    </lineage>
</organism>